<feature type="transmembrane region" description="Helical" evidence="2">
    <location>
        <begin position="121"/>
        <end position="141"/>
    </location>
</feature>
<dbReference type="SUPFAM" id="SSF103473">
    <property type="entry name" value="MFS general substrate transporter"/>
    <property type="match status" value="1"/>
</dbReference>
<feature type="region of interest" description="Disordered" evidence="1">
    <location>
        <begin position="433"/>
        <end position="455"/>
    </location>
</feature>
<dbReference type="GO" id="GO:0022857">
    <property type="term" value="F:transmembrane transporter activity"/>
    <property type="evidence" value="ECO:0007669"/>
    <property type="project" value="InterPro"/>
</dbReference>
<keyword evidence="4" id="KW-1185">Reference proteome</keyword>
<keyword evidence="2" id="KW-0812">Transmembrane</keyword>
<dbReference type="PANTHER" id="PTHR24002">
    <property type="entry name" value="SOLUTE CARRIER FAMILY 22 MEMBER 18"/>
    <property type="match status" value="1"/>
</dbReference>
<dbReference type="EMBL" id="CAUJNA010003793">
    <property type="protein sequence ID" value="CAJ1409896.1"/>
    <property type="molecule type" value="Genomic_DNA"/>
</dbReference>
<dbReference type="AlphaFoldDB" id="A0AA36NLU1"/>
<dbReference type="Pfam" id="PF07690">
    <property type="entry name" value="MFS_1"/>
    <property type="match status" value="1"/>
</dbReference>
<dbReference type="InterPro" id="IPR011701">
    <property type="entry name" value="MFS"/>
</dbReference>
<reference evidence="3" key="1">
    <citation type="submission" date="2023-08" db="EMBL/GenBank/DDBJ databases">
        <authorList>
            <person name="Chen Y."/>
            <person name="Shah S."/>
            <person name="Dougan E. K."/>
            <person name="Thang M."/>
            <person name="Chan C."/>
        </authorList>
    </citation>
    <scope>NUCLEOTIDE SEQUENCE</scope>
</reference>
<dbReference type="GO" id="GO:0005635">
    <property type="term" value="C:nuclear envelope"/>
    <property type="evidence" value="ECO:0007669"/>
    <property type="project" value="TreeGrafter"/>
</dbReference>
<sequence>MFTLLNESLFFPALGENCLLRKPRQVPNSDESAGSASFQRCAEFLGCKQDATMIQRMAVAHCTQVPYAMASEASSVVLPYINSAVGGNVQTFAQMQAVTSMVQFLGGLVFGQTADSFGTRWALLTAHGAAMGSAFLVATAYSQKALFLALMPLTMAHGFQASSQIAVHCSDTERRPVALGRMSATYGLGFFGGTLATAWAAQRLTPRQIAWAAVALEASVIGTVLVGYPNGDSQKGEVTLSLPGFKEILQRPHVLSLVLSKLATATAGGMLLTMIPQFAMDPFGLSAAQTSLLMAYVSGLQLVAQTFLVPQLGDLGPRSLRMVSNAAVLGPLLGLSVLGTSPKAYCALVGPLVAVAYAGSTAQGSLMSCLSPESESGAMVALSTAPLSLGFLVSPLMAGWVYQRFGFRMVPAMAAAMLFCMAASIEIMEGEEKDAEEEEFGSLEEVCPEDAELVA</sequence>
<feature type="transmembrane region" description="Helical" evidence="2">
    <location>
        <begin position="287"/>
        <end position="308"/>
    </location>
</feature>
<name>A0AA36NLU1_9DINO</name>
<organism evidence="3 4">
    <name type="scientific">Effrenium voratum</name>
    <dbReference type="NCBI Taxonomy" id="2562239"/>
    <lineage>
        <taxon>Eukaryota</taxon>
        <taxon>Sar</taxon>
        <taxon>Alveolata</taxon>
        <taxon>Dinophyceae</taxon>
        <taxon>Suessiales</taxon>
        <taxon>Symbiodiniaceae</taxon>
        <taxon>Effrenium</taxon>
    </lineage>
</organism>
<evidence type="ECO:0000256" key="2">
    <source>
        <dbReference type="SAM" id="Phobius"/>
    </source>
</evidence>
<feature type="transmembrane region" description="Helical" evidence="2">
    <location>
        <begin position="320"/>
        <end position="338"/>
    </location>
</feature>
<evidence type="ECO:0000313" key="4">
    <source>
        <dbReference type="Proteomes" id="UP001178507"/>
    </source>
</evidence>
<dbReference type="Proteomes" id="UP001178507">
    <property type="component" value="Unassembled WGS sequence"/>
</dbReference>
<protein>
    <submittedName>
        <fullName evidence="3">Uncharacterized protein</fullName>
    </submittedName>
</protein>
<dbReference type="PANTHER" id="PTHR24002:SF3">
    <property type="entry name" value="SOLUTE CARRIER FAMILY 22 MEMBER 18"/>
    <property type="match status" value="1"/>
</dbReference>
<feature type="transmembrane region" description="Helical" evidence="2">
    <location>
        <begin position="209"/>
        <end position="228"/>
    </location>
</feature>
<dbReference type="Gene3D" id="1.20.1250.20">
    <property type="entry name" value="MFS general substrate transporter like domains"/>
    <property type="match status" value="1"/>
</dbReference>
<evidence type="ECO:0000256" key="1">
    <source>
        <dbReference type="SAM" id="MobiDB-lite"/>
    </source>
</evidence>
<accession>A0AA36NLU1</accession>
<comment type="caution">
    <text evidence="3">The sequence shown here is derived from an EMBL/GenBank/DDBJ whole genome shotgun (WGS) entry which is preliminary data.</text>
</comment>
<feature type="transmembrane region" description="Helical" evidence="2">
    <location>
        <begin position="184"/>
        <end position="202"/>
    </location>
</feature>
<gene>
    <name evidence="3" type="ORF">EVOR1521_LOCUS30867</name>
</gene>
<evidence type="ECO:0000313" key="3">
    <source>
        <dbReference type="EMBL" id="CAJ1409896.1"/>
    </source>
</evidence>
<keyword evidence="2" id="KW-1133">Transmembrane helix</keyword>
<feature type="transmembrane region" description="Helical" evidence="2">
    <location>
        <begin position="378"/>
        <end position="402"/>
    </location>
</feature>
<feature type="transmembrane region" description="Helical" evidence="2">
    <location>
        <begin position="345"/>
        <end position="366"/>
    </location>
</feature>
<keyword evidence="2" id="KW-0472">Membrane</keyword>
<feature type="transmembrane region" description="Helical" evidence="2">
    <location>
        <begin position="254"/>
        <end position="275"/>
    </location>
</feature>
<proteinExistence type="predicted"/>
<dbReference type="InterPro" id="IPR036259">
    <property type="entry name" value="MFS_trans_sf"/>
</dbReference>